<protein>
    <recommendedName>
        <fullName evidence="7">TauD/TfdA-like domain-containing protein</fullName>
    </recommendedName>
</protein>
<keyword evidence="6" id="KW-0408">Iron</keyword>
<reference evidence="9" key="1">
    <citation type="submission" date="2003-08" db="EMBL/GenBank/DDBJ databases">
        <authorList>
            <person name="Birren B."/>
            <person name="Nusbaum C."/>
            <person name="Abebe A."/>
            <person name="Abouelleil A."/>
            <person name="Adekoya E."/>
            <person name="Ait-zahra M."/>
            <person name="Allen N."/>
            <person name="Allen T."/>
            <person name="An P."/>
            <person name="Anderson M."/>
            <person name="Anderson S."/>
            <person name="Arachchi H."/>
            <person name="Armbruster J."/>
            <person name="Bachantsang P."/>
            <person name="Baldwin J."/>
            <person name="Barry A."/>
            <person name="Bayul T."/>
            <person name="Blitshsteyn B."/>
            <person name="Bloom T."/>
            <person name="Blye J."/>
            <person name="Boguslavskiy L."/>
            <person name="Borowsky M."/>
            <person name="Boukhgalter B."/>
            <person name="Brunache A."/>
            <person name="Butler J."/>
            <person name="Calixte N."/>
            <person name="Calvo S."/>
            <person name="Camarata J."/>
            <person name="Campo K."/>
            <person name="Chang J."/>
            <person name="Cheshatsang Y."/>
            <person name="Citroen M."/>
            <person name="Collymore A."/>
            <person name="Considine T."/>
            <person name="Cook A."/>
            <person name="Cooke P."/>
            <person name="Corum B."/>
            <person name="Cuomo C."/>
            <person name="David R."/>
            <person name="Dawoe T."/>
            <person name="Degray S."/>
            <person name="Dodge S."/>
            <person name="Dooley K."/>
            <person name="Dorje P."/>
            <person name="Dorjee K."/>
            <person name="Dorris L."/>
            <person name="Duffey N."/>
            <person name="Dupes A."/>
            <person name="Elkins T."/>
            <person name="Engels R."/>
            <person name="Erickson J."/>
            <person name="Farina A."/>
            <person name="Faro S."/>
            <person name="Ferreira P."/>
            <person name="Fischer H."/>
            <person name="Fitzgerald M."/>
            <person name="Foley K."/>
            <person name="Gage D."/>
            <person name="Galagan J."/>
            <person name="Gearin G."/>
            <person name="Gnerre S."/>
            <person name="Gnirke A."/>
            <person name="Goyette A."/>
            <person name="Graham J."/>
            <person name="Grandbois E."/>
            <person name="Gyaltsen K."/>
            <person name="Hafez N."/>
            <person name="Hagopian D."/>
            <person name="Hagos B."/>
            <person name="Hall J."/>
            <person name="Hatcher B."/>
            <person name="Heller A."/>
            <person name="Higgins H."/>
            <person name="Honan T."/>
            <person name="Horn A."/>
            <person name="Houde N."/>
            <person name="Hughes L."/>
            <person name="Hulme W."/>
            <person name="Husby E."/>
            <person name="Iliev I."/>
            <person name="Jaffe D."/>
            <person name="Jones C."/>
            <person name="Kamal M."/>
            <person name="Kamat A."/>
            <person name="Kamvysselis M."/>
            <person name="Karlsson E."/>
            <person name="Kells C."/>
            <person name="Kieu A."/>
            <person name="Kisner P."/>
            <person name="Kodira C."/>
            <person name="Kulbokas E."/>
            <person name="Labutti K."/>
            <person name="Lama D."/>
            <person name="Landers T."/>
            <person name="Leger J."/>
            <person name="Levine S."/>
            <person name="Lewis D."/>
            <person name="Lewis T."/>
            <person name="Lindblad-toh K."/>
            <person name="Liu X."/>
            <person name="Lokyitsang T."/>
            <person name="Lokyitsang Y."/>
            <person name="Lucien O."/>
            <person name="Lui A."/>
            <person name="Ma L.J."/>
            <person name="Mabbitt R."/>
            <person name="Macdonald J."/>
            <person name="Maclean C."/>
            <person name="Major J."/>
            <person name="Manning J."/>
            <person name="Marabella R."/>
            <person name="Maru K."/>
            <person name="Matthews C."/>
            <person name="Mauceli E."/>
            <person name="Mccarthy M."/>
            <person name="Mcdonough S."/>
            <person name="Mcghee T."/>
            <person name="Meldrim J."/>
            <person name="Meneus L."/>
            <person name="Mesirov J."/>
            <person name="Mihalev A."/>
            <person name="Mihova T."/>
            <person name="Mikkelsen T."/>
            <person name="Mlenga V."/>
            <person name="Moru K."/>
            <person name="Mozes J."/>
            <person name="Mulrain L."/>
            <person name="Munson G."/>
            <person name="Naylor J."/>
            <person name="Newes C."/>
            <person name="Nguyen C."/>
            <person name="Nguyen N."/>
            <person name="Nguyen T."/>
            <person name="Nicol R."/>
            <person name="Nielsen C."/>
            <person name="Nizzari M."/>
            <person name="Norbu C."/>
            <person name="Norbu N."/>
            <person name="O'donnell P."/>
            <person name="Okoawo O."/>
            <person name="O'leary S."/>
            <person name="Omotosho B."/>
            <person name="O'neill K."/>
            <person name="Osman S."/>
            <person name="Parker S."/>
            <person name="Perrin D."/>
            <person name="Phunkhang P."/>
            <person name="Piqani B."/>
            <person name="Purcell S."/>
            <person name="Rachupka T."/>
            <person name="Ramasamy U."/>
            <person name="Rameau R."/>
            <person name="Ray V."/>
            <person name="Raymond C."/>
            <person name="Retta R."/>
            <person name="Richardson S."/>
            <person name="Rise C."/>
            <person name="Rodriguez J."/>
            <person name="Rogers J."/>
            <person name="Rogov P."/>
            <person name="Rutman M."/>
            <person name="Schupbach R."/>
            <person name="Seaman C."/>
            <person name="Settipalli S."/>
            <person name="Sharpe T."/>
            <person name="Sheridan J."/>
            <person name="Sherpa N."/>
            <person name="Shi J."/>
            <person name="Smirnov S."/>
            <person name="Smith C."/>
            <person name="Sougnez C."/>
            <person name="Spencer B."/>
            <person name="Stalker J."/>
            <person name="Stange-thomann N."/>
            <person name="Stavropoulos S."/>
            <person name="Stetson K."/>
            <person name="Stone C."/>
            <person name="Stone S."/>
            <person name="Stubbs M."/>
            <person name="Talamas J."/>
            <person name="Tchuinga P."/>
            <person name="Tenzing P."/>
            <person name="Tesfaye S."/>
            <person name="Theodore J."/>
            <person name="Thoulutsang Y."/>
            <person name="Topham K."/>
            <person name="Towey S."/>
            <person name="Tsamla T."/>
            <person name="Tsomo N."/>
            <person name="Vallee D."/>
            <person name="Vassiliev H."/>
            <person name="Venkataraman V."/>
            <person name="Vinson J."/>
            <person name="Vo A."/>
            <person name="Wade C."/>
            <person name="Wang S."/>
            <person name="Wangchuk T."/>
            <person name="Wangdi T."/>
            <person name="Whittaker C."/>
            <person name="Wilkinson J."/>
            <person name="Wu Y."/>
            <person name="Wyman D."/>
            <person name="Yadav S."/>
            <person name="Yang S."/>
            <person name="Yang X."/>
            <person name="Yeager S."/>
            <person name="Yee E."/>
            <person name="Young G."/>
            <person name="Zainoun J."/>
            <person name="Zembeck L."/>
            <person name="Zimmer A."/>
            <person name="Zody M."/>
            <person name="Lander E."/>
        </authorList>
    </citation>
    <scope>NUCLEOTIDE SEQUENCE [LARGE SCALE GENOMIC DNA]</scope>
</reference>
<name>H2ZE86_CIOSA</name>
<keyword evidence="3" id="KW-0479">Metal-binding</keyword>
<evidence type="ECO:0000256" key="1">
    <source>
        <dbReference type="ARBA" id="ARBA00001954"/>
    </source>
</evidence>
<dbReference type="SUPFAM" id="SSF51197">
    <property type="entry name" value="Clavaminate synthase-like"/>
    <property type="match status" value="1"/>
</dbReference>
<dbReference type="PANTHER" id="PTHR10696">
    <property type="entry name" value="GAMMA-BUTYROBETAINE HYDROXYLASE-RELATED"/>
    <property type="match status" value="1"/>
</dbReference>
<keyword evidence="4" id="KW-0223">Dioxygenase</keyword>
<dbReference type="GeneTree" id="ENSGT00530000063582"/>
<comment type="similarity">
    <text evidence="2">Belongs to the gamma-BBH/TMLD family.</text>
</comment>
<reference evidence="8" key="2">
    <citation type="submission" date="2025-08" db="UniProtKB">
        <authorList>
            <consortium name="Ensembl"/>
        </authorList>
    </citation>
    <scope>IDENTIFICATION</scope>
</reference>
<dbReference type="AlphaFoldDB" id="H2ZE86"/>
<sequence>MLKTWFKGETNHVTKHPTDWLRSYCYCDACLNHDITSRDVISVHNQEVELHVVDYNAIEGNENTVQFKILKHLIESGICMIKNVPTVPEQILKVASMFGPVRSTLYGKGYDLGGDQGENRAFTTSELPFHQDSPYYETKPGAQLLHALRFDSCVTGGESLIIDMFRSAETLRRESPEHFRTLCEVPATFETIDLKRNEPCYLEHQKTHFAVDYFDKLVGVNWSPDHVLVPRIRSEDVNRYYAACRAFAKVLERKEGMLKFRLTTGDLIIFNNCRVAHGRTAIQSCGGKRHLQGTYVNMNDVKSKYMVLANKLGLNVTPPKVGNNSSF</sequence>
<dbReference type="Gene3D" id="3.60.130.10">
    <property type="entry name" value="Clavaminate synthase-like"/>
    <property type="match status" value="1"/>
</dbReference>
<reference evidence="8" key="3">
    <citation type="submission" date="2025-09" db="UniProtKB">
        <authorList>
            <consortium name="Ensembl"/>
        </authorList>
    </citation>
    <scope>IDENTIFICATION</scope>
</reference>
<dbReference type="eggNOG" id="KOG3888">
    <property type="taxonomic scope" value="Eukaryota"/>
</dbReference>
<feature type="domain" description="TauD/TfdA-like" evidence="7">
    <location>
        <begin position="54"/>
        <end position="295"/>
    </location>
</feature>
<evidence type="ECO:0000313" key="9">
    <source>
        <dbReference type="Proteomes" id="UP000007875"/>
    </source>
</evidence>
<evidence type="ECO:0000313" key="8">
    <source>
        <dbReference type="Ensembl" id="ENSCSAVP00000015902.1"/>
    </source>
</evidence>
<dbReference type="FunCoup" id="H2ZE86">
    <property type="interactions" value="2"/>
</dbReference>
<dbReference type="InterPro" id="IPR050411">
    <property type="entry name" value="AlphaKG_dependent_hydroxylases"/>
</dbReference>
<dbReference type="InterPro" id="IPR003819">
    <property type="entry name" value="TauD/TfdA-like"/>
</dbReference>
<dbReference type="GO" id="GO:0045329">
    <property type="term" value="P:carnitine biosynthetic process"/>
    <property type="evidence" value="ECO:0007669"/>
    <property type="project" value="TreeGrafter"/>
</dbReference>
<comment type="cofactor">
    <cofactor evidence="1">
        <name>Fe(2+)</name>
        <dbReference type="ChEBI" id="CHEBI:29033"/>
    </cofactor>
</comment>
<organism evidence="8 9">
    <name type="scientific">Ciona savignyi</name>
    <name type="common">Pacific transparent sea squirt</name>
    <dbReference type="NCBI Taxonomy" id="51511"/>
    <lineage>
        <taxon>Eukaryota</taxon>
        <taxon>Metazoa</taxon>
        <taxon>Chordata</taxon>
        <taxon>Tunicata</taxon>
        <taxon>Ascidiacea</taxon>
        <taxon>Phlebobranchia</taxon>
        <taxon>Cionidae</taxon>
        <taxon>Ciona</taxon>
    </lineage>
</organism>
<evidence type="ECO:0000256" key="6">
    <source>
        <dbReference type="ARBA" id="ARBA00023004"/>
    </source>
</evidence>
<keyword evidence="5" id="KW-0560">Oxidoreductase</keyword>
<evidence type="ECO:0000256" key="5">
    <source>
        <dbReference type="ARBA" id="ARBA00023002"/>
    </source>
</evidence>
<accession>H2ZE86</accession>
<evidence type="ECO:0000256" key="2">
    <source>
        <dbReference type="ARBA" id="ARBA00008654"/>
    </source>
</evidence>
<evidence type="ECO:0000256" key="3">
    <source>
        <dbReference type="ARBA" id="ARBA00022723"/>
    </source>
</evidence>
<keyword evidence="9" id="KW-1185">Reference proteome</keyword>
<dbReference type="HOGENOM" id="CLU_021859_3_0_1"/>
<dbReference type="GO" id="GO:0005739">
    <property type="term" value="C:mitochondrion"/>
    <property type="evidence" value="ECO:0007669"/>
    <property type="project" value="TreeGrafter"/>
</dbReference>
<dbReference type="OMA" id="TRRICGA"/>
<dbReference type="GO" id="GO:0051213">
    <property type="term" value="F:dioxygenase activity"/>
    <property type="evidence" value="ECO:0007669"/>
    <property type="project" value="UniProtKB-KW"/>
</dbReference>
<evidence type="ECO:0000256" key="4">
    <source>
        <dbReference type="ARBA" id="ARBA00022964"/>
    </source>
</evidence>
<dbReference type="InParanoid" id="H2ZE86"/>
<dbReference type="STRING" id="51511.ENSCSAVP00000015902"/>
<dbReference type="GO" id="GO:0046872">
    <property type="term" value="F:metal ion binding"/>
    <property type="evidence" value="ECO:0007669"/>
    <property type="project" value="UniProtKB-KW"/>
</dbReference>
<dbReference type="InterPro" id="IPR042098">
    <property type="entry name" value="TauD-like_sf"/>
</dbReference>
<dbReference type="Ensembl" id="ENSCSAVT00000016081.1">
    <property type="protein sequence ID" value="ENSCSAVP00000015902.1"/>
    <property type="gene ID" value="ENSCSAVG00000009352.1"/>
</dbReference>
<evidence type="ECO:0000259" key="7">
    <source>
        <dbReference type="Pfam" id="PF02668"/>
    </source>
</evidence>
<dbReference type="Proteomes" id="UP000007875">
    <property type="component" value="Unassembled WGS sequence"/>
</dbReference>
<proteinExistence type="inferred from homology"/>
<dbReference type="Pfam" id="PF02668">
    <property type="entry name" value="TauD"/>
    <property type="match status" value="1"/>
</dbReference>
<dbReference type="PANTHER" id="PTHR10696:SF25">
    <property type="entry name" value="OXIDOREDUCTASE AIM17-RELATED"/>
    <property type="match status" value="1"/>
</dbReference>